<comment type="similarity">
    <text evidence="1">Belongs to the cytochrome P450 family.</text>
</comment>
<evidence type="ECO:0000256" key="3">
    <source>
        <dbReference type="ARBA" id="ARBA00022723"/>
    </source>
</evidence>
<proteinExistence type="inferred from homology"/>
<dbReference type="Proteomes" id="UP000054481">
    <property type="component" value="Unassembled WGS sequence"/>
</dbReference>
<keyword evidence="4" id="KW-0408">Iron</keyword>
<evidence type="ECO:0000313" key="6">
    <source>
        <dbReference type="EMBL" id="KJZ70682.1"/>
    </source>
</evidence>
<dbReference type="Gene3D" id="1.10.630.10">
    <property type="entry name" value="Cytochrome P450"/>
    <property type="match status" value="1"/>
</dbReference>
<reference evidence="6 7" key="1">
    <citation type="journal article" date="2014" name="Genome Biol. Evol.">
        <title>Comparative genomics and transcriptomics analyses reveal divergent lifestyle features of nematode endoparasitic fungus Hirsutella minnesotensis.</title>
        <authorList>
            <person name="Lai Y."/>
            <person name="Liu K."/>
            <person name="Zhang X."/>
            <person name="Zhang X."/>
            <person name="Li K."/>
            <person name="Wang N."/>
            <person name="Shu C."/>
            <person name="Wu Y."/>
            <person name="Wang C."/>
            <person name="Bushley K.E."/>
            <person name="Xiang M."/>
            <person name="Liu X."/>
        </authorList>
    </citation>
    <scope>NUCLEOTIDE SEQUENCE [LARGE SCALE GENOMIC DNA]</scope>
    <source>
        <strain evidence="6 7">3608</strain>
    </source>
</reference>
<keyword evidence="3" id="KW-0479">Metal-binding</keyword>
<sequence length="503" mass="57400">MWDNAAFIRKATTYDGRAVASRVSILPGFDVFFFRDRGTIKQLFRNTDVGSPIPIYTFAIKHFFGMPERAVRVYRADDSGSGPKPHPESNVASDARPFHITHKGLLRGLTGPGLGPTTRRCVQALAKNLQSYDGGRLPRQPSKEWIQVADLLHFLQHTLGSAMIEGHFGPTLLRLSPEYMDDLWELDAGMPWFSRQIPRLFVPGPHRARDRMIKCLTTWYDYARQNFDESHIDEHNNDDPIWGSGLNRERQQALRQVKEHDDRVIASLDVGHSWGSTTNVVGTTFMAVHHVFSDKDLLLRVRANLLKTFDMTNTNSSFESSLTMLDPKTVCSDTLLCAIYAEVLRLHGMAYFLVSAPKNRDVNLGRWKLPAGSMGLLDSGMSHMDPDFWNTRDGRHPVTEFWPDRFIVDPLDLDSGPVSPAFRERPYSQPKEREQDGVDQNQPYFSLQGTEGIWFPYGACLVLDFDIEYLDAKLEINRWRYGLGVDQPNHAVPFNIRRRHRQG</sequence>
<organism evidence="6 7">
    <name type="scientific">Hirsutella minnesotensis 3608</name>
    <dbReference type="NCBI Taxonomy" id="1043627"/>
    <lineage>
        <taxon>Eukaryota</taxon>
        <taxon>Fungi</taxon>
        <taxon>Dikarya</taxon>
        <taxon>Ascomycota</taxon>
        <taxon>Pezizomycotina</taxon>
        <taxon>Sordariomycetes</taxon>
        <taxon>Hypocreomycetidae</taxon>
        <taxon>Hypocreales</taxon>
        <taxon>Ophiocordycipitaceae</taxon>
        <taxon>Hirsutella</taxon>
    </lineage>
</organism>
<dbReference type="SUPFAM" id="SSF48264">
    <property type="entry name" value="Cytochrome P450"/>
    <property type="match status" value="1"/>
</dbReference>
<accession>A0A0F7ZXG5</accession>
<dbReference type="OrthoDB" id="1470350at2759"/>
<dbReference type="GO" id="GO:0016705">
    <property type="term" value="F:oxidoreductase activity, acting on paired donors, with incorporation or reduction of molecular oxygen"/>
    <property type="evidence" value="ECO:0007669"/>
    <property type="project" value="InterPro"/>
</dbReference>
<dbReference type="GO" id="GO:0020037">
    <property type="term" value="F:heme binding"/>
    <property type="evidence" value="ECO:0007669"/>
    <property type="project" value="InterPro"/>
</dbReference>
<keyword evidence="2" id="KW-0349">Heme</keyword>
<dbReference type="GO" id="GO:0008395">
    <property type="term" value="F:steroid hydroxylase activity"/>
    <property type="evidence" value="ECO:0007669"/>
    <property type="project" value="TreeGrafter"/>
</dbReference>
<evidence type="ECO:0000256" key="1">
    <source>
        <dbReference type="ARBA" id="ARBA00010617"/>
    </source>
</evidence>
<feature type="compositionally biased region" description="Basic and acidic residues" evidence="5">
    <location>
        <begin position="422"/>
        <end position="436"/>
    </location>
</feature>
<evidence type="ECO:0000256" key="5">
    <source>
        <dbReference type="SAM" id="MobiDB-lite"/>
    </source>
</evidence>
<evidence type="ECO:0000313" key="7">
    <source>
        <dbReference type="Proteomes" id="UP000054481"/>
    </source>
</evidence>
<protein>
    <submittedName>
        <fullName evidence="6">Uncharacterized protein</fullName>
    </submittedName>
</protein>
<gene>
    <name evidence="6" type="ORF">HIM_09927</name>
</gene>
<evidence type="ECO:0000256" key="2">
    <source>
        <dbReference type="ARBA" id="ARBA00022617"/>
    </source>
</evidence>
<feature type="region of interest" description="Disordered" evidence="5">
    <location>
        <begin position="419"/>
        <end position="443"/>
    </location>
</feature>
<dbReference type="AlphaFoldDB" id="A0A0F7ZXG5"/>
<dbReference type="PANTHER" id="PTHR24304">
    <property type="entry name" value="CYTOCHROME P450 FAMILY 7"/>
    <property type="match status" value="1"/>
</dbReference>
<keyword evidence="7" id="KW-1185">Reference proteome</keyword>
<dbReference type="GO" id="GO:0005506">
    <property type="term" value="F:iron ion binding"/>
    <property type="evidence" value="ECO:0007669"/>
    <property type="project" value="InterPro"/>
</dbReference>
<dbReference type="PANTHER" id="PTHR24304:SF2">
    <property type="entry name" value="24-HYDROXYCHOLESTEROL 7-ALPHA-HYDROXYLASE"/>
    <property type="match status" value="1"/>
</dbReference>
<dbReference type="EMBL" id="KQ030612">
    <property type="protein sequence ID" value="KJZ70682.1"/>
    <property type="molecule type" value="Genomic_DNA"/>
</dbReference>
<name>A0A0F7ZXG5_9HYPO</name>
<dbReference type="InterPro" id="IPR050529">
    <property type="entry name" value="CYP450_sterol_14alpha_dmase"/>
</dbReference>
<evidence type="ECO:0000256" key="4">
    <source>
        <dbReference type="ARBA" id="ARBA00023004"/>
    </source>
</evidence>
<dbReference type="InterPro" id="IPR036396">
    <property type="entry name" value="Cyt_P450_sf"/>
</dbReference>